<feature type="compositionally biased region" description="Polar residues" evidence="1">
    <location>
        <begin position="101"/>
        <end position="127"/>
    </location>
</feature>
<dbReference type="OrthoDB" id="5817383at2759"/>
<sequence>MAVFSIAAILFAVVWLPHSQGQSIAAPGTTTAVPGTSAPGSTTAALGTSAPGSTTAVPGTSAPGSTTAAPGSTTAVPGTTTAAPTVSTAAPISTTVAPVTSTGAPGTSTSVPRTSTVAPSSSSTRPAGSTAAPGGTTRRPWPRPNCDNTMLTNTQRGIFLDMHNNYRGSLARGQGEVNRNWGIAPPATLMYRMQYDCDAESYAIQAVSNCRTTPLPEDAIGTHKQNIHVLRTTQTTPEGAMQNVCFSLRKFLLVLGSLMLMQGAGDMVESIGKLRWSKMAWWDNIRVGCATQNCGTYYVTSCMYNPGGNYVNSYVYRVGAVCSECSPTNCDIWGLCRW</sequence>
<dbReference type="InterPro" id="IPR035940">
    <property type="entry name" value="CAP_sf"/>
</dbReference>
<feature type="compositionally biased region" description="Polar residues" evidence="1">
    <location>
        <begin position="41"/>
        <end position="57"/>
    </location>
</feature>
<reference evidence="4 5" key="1">
    <citation type="submission" date="2014-03" db="EMBL/GenBank/DDBJ databases">
        <title>Draft genome of the hookworm Oesophagostomum dentatum.</title>
        <authorList>
            <person name="Mitreva M."/>
        </authorList>
    </citation>
    <scope>NUCLEOTIDE SEQUENCE [LARGE SCALE GENOMIC DNA]</scope>
    <source>
        <strain evidence="4 5">OD-Hann</strain>
    </source>
</reference>
<dbReference type="Pfam" id="PF00188">
    <property type="entry name" value="CAP"/>
    <property type="match status" value="1"/>
</dbReference>
<feature type="region of interest" description="Disordered" evidence="1">
    <location>
        <begin position="35"/>
        <end position="146"/>
    </location>
</feature>
<evidence type="ECO:0000313" key="4">
    <source>
        <dbReference type="EMBL" id="KHJ92317.1"/>
    </source>
</evidence>
<organism evidence="4 5">
    <name type="scientific">Oesophagostomum dentatum</name>
    <name type="common">Nodular worm</name>
    <dbReference type="NCBI Taxonomy" id="61180"/>
    <lineage>
        <taxon>Eukaryota</taxon>
        <taxon>Metazoa</taxon>
        <taxon>Ecdysozoa</taxon>
        <taxon>Nematoda</taxon>
        <taxon>Chromadorea</taxon>
        <taxon>Rhabditida</taxon>
        <taxon>Rhabditina</taxon>
        <taxon>Rhabditomorpha</taxon>
        <taxon>Strongyloidea</taxon>
        <taxon>Strongylidae</taxon>
        <taxon>Oesophagostomum</taxon>
    </lineage>
</organism>
<dbReference type="EMBL" id="KN551424">
    <property type="protein sequence ID" value="KHJ92317.1"/>
    <property type="molecule type" value="Genomic_DNA"/>
</dbReference>
<feature type="chain" id="PRO_5002082007" evidence="2">
    <location>
        <begin position="22"/>
        <end position="338"/>
    </location>
</feature>
<protein>
    <submittedName>
        <fullName evidence="4">SCP-like protein</fullName>
    </submittedName>
</protein>
<feature type="signal peptide" evidence="2">
    <location>
        <begin position="1"/>
        <end position="21"/>
    </location>
</feature>
<dbReference type="SUPFAM" id="SSF55797">
    <property type="entry name" value="PR-1-like"/>
    <property type="match status" value="1"/>
</dbReference>
<proteinExistence type="predicted"/>
<dbReference type="Gene3D" id="3.40.33.10">
    <property type="entry name" value="CAP"/>
    <property type="match status" value="1"/>
</dbReference>
<gene>
    <name evidence="4" type="ORF">OESDEN_07799</name>
</gene>
<dbReference type="InterPro" id="IPR014044">
    <property type="entry name" value="CAP_dom"/>
</dbReference>
<name>A0A0B1T929_OESDE</name>
<dbReference type="AlphaFoldDB" id="A0A0B1T929"/>
<feature type="domain" description="SCP" evidence="3">
    <location>
        <begin position="154"/>
        <end position="312"/>
    </location>
</feature>
<evidence type="ECO:0000259" key="3">
    <source>
        <dbReference type="SMART" id="SM00198"/>
    </source>
</evidence>
<feature type="compositionally biased region" description="Low complexity" evidence="1">
    <location>
        <begin position="58"/>
        <end position="100"/>
    </location>
</feature>
<evidence type="ECO:0000256" key="2">
    <source>
        <dbReference type="SAM" id="SignalP"/>
    </source>
</evidence>
<keyword evidence="5" id="KW-1185">Reference proteome</keyword>
<evidence type="ECO:0000256" key="1">
    <source>
        <dbReference type="SAM" id="MobiDB-lite"/>
    </source>
</evidence>
<dbReference type="CDD" id="cd05380">
    <property type="entry name" value="CAP_euk"/>
    <property type="match status" value="1"/>
</dbReference>
<accession>A0A0B1T929</accession>
<dbReference type="SMART" id="SM00198">
    <property type="entry name" value="SCP"/>
    <property type="match status" value="1"/>
</dbReference>
<dbReference type="Proteomes" id="UP000053660">
    <property type="component" value="Unassembled WGS sequence"/>
</dbReference>
<keyword evidence="2" id="KW-0732">Signal</keyword>
<evidence type="ECO:0000313" key="5">
    <source>
        <dbReference type="Proteomes" id="UP000053660"/>
    </source>
</evidence>